<dbReference type="AlphaFoldDB" id="A0A4R9BLG9"/>
<name>A0A4R9BLG9_9MICO</name>
<keyword evidence="1" id="KW-0472">Membrane</keyword>
<sequence>MTNAGQSAANAAAEAMRLGNESLANLQRVARERAAAAQRKEGLATQGRTALASEVTASGIEELVDAMSKSLELAEQTRLSAERAEVRSAESERRTQRLAVWTLWCTVASLAFAAAALVISLVK</sequence>
<proteinExistence type="predicted"/>
<keyword evidence="1" id="KW-0812">Transmembrane</keyword>
<organism evidence="2 3">
    <name type="scientific">Cryobacterium lactosi</name>
    <dbReference type="NCBI Taxonomy" id="1259202"/>
    <lineage>
        <taxon>Bacteria</taxon>
        <taxon>Bacillati</taxon>
        <taxon>Actinomycetota</taxon>
        <taxon>Actinomycetes</taxon>
        <taxon>Micrococcales</taxon>
        <taxon>Microbacteriaceae</taxon>
        <taxon>Cryobacterium</taxon>
    </lineage>
</organism>
<comment type="caution">
    <text evidence="2">The sequence shown here is derived from an EMBL/GenBank/DDBJ whole genome shotgun (WGS) entry which is preliminary data.</text>
</comment>
<keyword evidence="3" id="KW-1185">Reference proteome</keyword>
<evidence type="ECO:0000256" key="1">
    <source>
        <dbReference type="SAM" id="Phobius"/>
    </source>
</evidence>
<dbReference type="EMBL" id="SOHM01000031">
    <property type="protein sequence ID" value="TFD86957.1"/>
    <property type="molecule type" value="Genomic_DNA"/>
</dbReference>
<dbReference type="Proteomes" id="UP000298468">
    <property type="component" value="Unassembled WGS sequence"/>
</dbReference>
<evidence type="ECO:0000313" key="3">
    <source>
        <dbReference type="Proteomes" id="UP000298468"/>
    </source>
</evidence>
<gene>
    <name evidence="2" type="ORF">E3T61_13870</name>
</gene>
<evidence type="ECO:0000313" key="2">
    <source>
        <dbReference type="EMBL" id="TFD86957.1"/>
    </source>
</evidence>
<accession>A0A4R9BLG9</accession>
<feature type="transmembrane region" description="Helical" evidence="1">
    <location>
        <begin position="98"/>
        <end position="122"/>
    </location>
</feature>
<dbReference type="RefSeq" id="WP_134641439.1">
    <property type="nucleotide sequence ID" value="NZ_SOHM01000031.1"/>
</dbReference>
<protein>
    <submittedName>
        <fullName evidence="2">Uncharacterized protein</fullName>
    </submittedName>
</protein>
<reference evidence="2 3" key="1">
    <citation type="submission" date="2019-03" db="EMBL/GenBank/DDBJ databases">
        <title>Genomics of glacier-inhabiting Cryobacterium strains.</title>
        <authorList>
            <person name="Liu Q."/>
            <person name="Xin Y.-H."/>
        </authorList>
    </citation>
    <scope>NUCLEOTIDE SEQUENCE [LARGE SCALE GENOMIC DNA]</scope>
    <source>
        <strain evidence="2 3">Sr59</strain>
    </source>
</reference>
<keyword evidence="1" id="KW-1133">Transmembrane helix</keyword>